<evidence type="ECO:0000313" key="1">
    <source>
        <dbReference type="EMBL" id="CRG99004.1"/>
    </source>
</evidence>
<gene>
    <name evidence="1" type="ORF">PRELSG_0516200</name>
</gene>
<proteinExistence type="predicted"/>
<dbReference type="Gene3D" id="3.60.10.10">
    <property type="entry name" value="Endonuclease/exonuclease/phosphatase"/>
    <property type="match status" value="1"/>
</dbReference>
<dbReference type="RefSeq" id="XP_028532013.1">
    <property type="nucleotide sequence ID" value="XM_028675422.1"/>
</dbReference>
<keyword evidence="2" id="KW-1185">Reference proteome</keyword>
<dbReference type="Proteomes" id="UP000220158">
    <property type="component" value="Chromosome 5"/>
</dbReference>
<dbReference type="KEGG" id="prel:PRELSG_0516200"/>
<evidence type="ECO:0008006" key="3">
    <source>
        <dbReference type="Google" id="ProtNLM"/>
    </source>
</evidence>
<reference evidence="1 2" key="1">
    <citation type="submission" date="2015-04" db="EMBL/GenBank/DDBJ databases">
        <authorList>
            <consortium name="Pathogen Informatics"/>
        </authorList>
    </citation>
    <scope>NUCLEOTIDE SEQUENCE [LARGE SCALE GENOMIC DNA]</scope>
    <source>
        <strain evidence="1 2">SGS1</strain>
    </source>
</reference>
<dbReference type="AlphaFoldDB" id="A0A1J1H6E2"/>
<dbReference type="EMBL" id="LN835300">
    <property type="protein sequence ID" value="CRG99004.1"/>
    <property type="molecule type" value="Genomic_DNA"/>
</dbReference>
<organism evidence="1 2">
    <name type="scientific">Plasmodium relictum</name>
    <dbReference type="NCBI Taxonomy" id="85471"/>
    <lineage>
        <taxon>Eukaryota</taxon>
        <taxon>Sar</taxon>
        <taxon>Alveolata</taxon>
        <taxon>Apicomplexa</taxon>
        <taxon>Aconoidasida</taxon>
        <taxon>Haemosporida</taxon>
        <taxon>Plasmodiidae</taxon>
        <taxon>Plasmodium</taxon>
        <taxon>Plasmodium (Haemamoeba)</taxon>
    </lineage>
</organism>
<sequence>MTEDKNGKMTDLETCFSDYSCDFGTTASANTSDNEESDRDIQIKIKRAIENRILDETKKKRKILNFEKNTNKENNEDKKKGYKLKIRKLKIFKNVNTKSFNNSSTKCLCINNIYVKKEGRENVCLKKKKKKRIFLKDENIEIYEIESFSEYDILDKKSRSSLSNIKPVNKSKKLNKNYFNFLMCNSHYVPDISFISKTLKTIEIIKKRKAPVIFFQEVMHESVDLIKKKLSDIYEIIKVDDICGEKLNYFFLILVLKKNFKLNEQETFTFFDSVMDKYVIKILINPVNDPDQTILLINTTNLDYNISLNKEEILQMKHYYIDILQDKKYKKKKKNSTIILCDNFDYSNDKIKNNDFLFNILDKWDSLNFPKNAQNTRNCLLNQNLCKRFFFFKSKKKFHRIYCIKNNSNNCTNHIYFKKIDSRILSRYYRQKKISTGFIKFSNI</sequence>
<dbReference type="InterPro" id="IPR036691">
    <property type="entry name" value="Endo/exonu/phosph_ase_sf"/>
</dbReference>
<dbReference type="OrthoDB" id="385690at2759"/>
<protein>
    <recommendedName>
        <fullName evidence="3">Endonuclease/exonuclease/phosphatase domain-containing protein</fullName>
    </recommendedName>
</protein>
<accession>A0A1J1H6E2</accession>
<evidence type="ECO:0000313" key="2">
    <source>
        <dbReference type="Proteomes" id="UP000220158"/>
    </source>
</evidence>
<name>A0A1J1H6E2_PLARL</name>
<dbReference type="GeneID" id="39735105"/>
<dbReference type="VEuPathDB" id="PlasmoDB:PRELSG_0516200"/>